<feature type="domain" description="Alpha-L-rhamnosidase concanavalin-like" evidence="4">
    <location>
        <begin position="196"/>
        <end position="292"/>
    </location>
</feature>
<evidence type="ECO:0000313" key="9">
    <source>
        <dbReference type="Proteomes" id="UP000431401"/>
    </source>
</evidence>
<dbReference type="SUPFAM" id="SSF48208">
    <property type="entry name" value="Six-hairpin glycosidases"/>
    <property type="match status" value="1"/>
</dbReference>
<dbReference type="PANTHER" id="PTHR33307:SF6">
    <property type="entry name" value="ALPHA-RHAMNOSIDASE (EUROFUNG)-RELATED"/>
    <property type="match status" value="1"/>
</dbReference>
<gene>
    <name evidence="8" type="ORF">NRB56_65490</name>
</gene>
<dbReference type="Gene3D" id="2.60.120.260">
    <property type="entry name" value="Galactose-binding domain-like"/>
    <property type="match status" value="2"/>
</dbReference>
<feature type="domain" description="Bacterial alpha-L-rhamnosidase N-terminal" evidence="5">
    <location>
        <begin position="29"/>
        <end position="156"/>
    </location>
</feature>
<evidence type="ECO:0000259" key="6">
    <source>
        <dbReference type="Pfam" id="PF17389"/>
    </source>
</evidence>
<evidence type="ECO:0000259" key="5">
    <source>
        <dbReference type="Pfam" id="PF08531"/>
    </source>
</evidence>
<dbReference type="GO" id="GO:0030596">
    <property type="term" value="F:alpha-L-rhamnosidase activity"/>
    <property type="evidence" value="ECO:0007669"/>
    <property type="project" value="UniProtKB-EC"/>
</dbReference>
<dbReference type="GO" id="GO:0005975">
    <property type="term" value="P:carbohydrate metabolic process"/>
    <property type="evidence" value="ECO:0007669"/>
    <property type="project" value="InterPro"/>
</dbReference>
<evidence type="ECO:0000256" key="2">
    <source>
        <dbReference type="ARBA" id="ARBA00012652"/>
    </source>
</evidence>
<dbReference type="PANTHER" id="PTHR33307">
    <property type="entry name" value="ALPHA-RHAMNOSIDASE (EUROFUNG)"/>
    <property type="match status" value="1"/>
</dbReference>
<evidence type="ECO:0000259" key="4">
    <source>
        <dbReference type="Pfam" id="PF05592"/>
    </source>
</evidence>
<dbReference type="Pfam" id="PF08531">
    <property type="entry name" value="Bac_rhamnosid_N"/>
    <property type="match status" value="1"/>
</dbReference>
<dbReference type="EC" id="3.2.1.40" evidence="2"/>
<comment type="caution">
    <text evidence="8">The sequence shown here is derived from an EMBL/GenBank/DDBJ whole genome shotgun (WGS) entry which is preliminary data.</text>
</comment>
<dbReference type="InterPro" id="IPR012341">
    <property type="entry name" value="6hp_glycosidase-like_sf"/>
</dbReference>
<proteinExistence type="predicted"/>
<evidence type="ECO:0000256" key="1">
    <source>
        <dbReference type="ARBA" id="ARBA00001445"/>
    </source>
</evidence>
<sequence>MLDNAQLLTADAPAFVLSATIGVDPTRRLVSAVLRGTAQGVFEARIDGRPVGDAVLAPGWSAYEWRLPVEHYDVLSLVRDGAHLDVLVGNGWWRGKLGFDGLALDYGDTIGFIGELELRYADGRTEYLATGPEWRAWTAQISDNSLYDGVRIDASAVSRPLAVAVGRIDRSVLVPQTKPPIERQEVIAPVAIWASPSGKTLVDFGQNLVGWTRLRVTGAAGCEVVLRHAEVLEDGELALRPLRGARATDSYVLSGGHDMFEPTFTFHGFRYVEVAGFPGDLGPDAIEAVVVHSRMTRTGFFTCSDERVNRLVENSVWGQKGNFLDVPTDCPQRDERLGWTGDIAVYAPSACFQFDCADLLHNWLLDLRAETAHSGYVPFVVPNVLKLAPREALGAHAAIFGPTAIWGDAAVWVPEALWRAYGDRHRLAAHYPGIVAHLESILPRLSETGLWDTGFQFGDWLDPTAPPERPLAAAADPAVIATACLYRSARFAATAAGELGLEQDQRRWSDLSTRTRDAFRDAYVGADGRIRSDAQAVYALAIHFGLLEPGERRLAGARLAHLVEEGNFRVATGFAGTPYVAWALTETGHTDTAYRLLLEDGLPSWLYPIGMGATTIWERWDSLLPDGRVNPGEMTSFNHYALGAVVDWLYQCVAGIRPVAPGYAQVRLEPVPGPGLDWARGTLHTPHGVVECGWRRGAGAGITVECVVPDGVEAELVLPDGGRHRLPPGAHTLSVEKEFAR</sequence>
<dbReference type="Gene3D" id="2.60.420.10">
    <property type="entry name" value="Maltose phosphorylase, domain 3"/>
    <property type="match status" value="1"/>
</dbReference>
<comment type="catalytic activity">
    <reaction evidence="1">
        <text>Hydrolysis of terminal non-reducing alpha-L-rhamnose residues in alpha-L-rhamnosides.</text>
        <dbReference type="EC" id="3.2.1.40"/>
    </reaction>
</comment>
<name>A0A7K0E1C4_9NOCA</name>
<dbReference type="InterPro" id="IPR008928">
    <property type="entry name" value="6-hairpin_glycosidase_sf"/>
</dbReference>
<dbReference type="Proteomes" id="UP000431401">
    <property type="component" value="Unassembled WGS sequence"/>
</dbReference>
<feature type="domain" description="Alpha-L-rhamnosidase C-terminal" evidence="7">
    <location>
        <begin position="655"/>
        <end position="725"/>
    </location>
</feature>
<dbReference type="InterPro" id="IPR016007">
    <property type="entry name" value="Alpha_rhamnosid"/>
</dbReference>
<protein>
    <recommendedName>
        <fullName evidence="2">alpha-L-rhamnosidase</fullName>
        <ecNumber evidence="2">3.2.1.40</ecNumber>
    </recommendedName>
</protein>
<evidence type="ECO:0000259" key="7">
    <source>
        <dbReference type="Pfam" id="PF17390"/>
    </source>
</evidence>
<evidence type="ECO:0000313" key="8">
    <source>
        <dbReference type="EMBL" id="MQY30944.1"/>
    </source>
</evidence>
<dbReference type="InterPro" id="IPR035396">
    <property type="entry name" value="Bac_rhamnosid6H"/>
</dbReference>
<accession>A0A7K0E1C4</accession>
<dbReference type="InterPro" id="IPR035398">
    <property type="entry name" value="Bac_rhamnosid_C"/>
</dbReference>
<dbReference type="Pfam" id="PF17390">
    <property type="entry name" value="Bac_rhamnosid_C"/>
    <property type="match status" value="1"/>
</dbReference>
<dbReference type="AlphaFoldDB" id="A0A7K0E1C4"/>
<keyword evidence="3" id="KW-0378">Hydrolase</keyword>
<dbReference type="Gene3D" id="1.50.10.10">
    <property type="match status" value="1"/>
</dbReference>
<dbReference type="Pfam" id="PF05592">
    <property type="entry name" value="Bac_rhamnosid"/>
    <property type="match status" value="1"/>
</dbReference>
<dbReference type="InterPro" id="IPR013737">
    <property type="entry name" value="Bac_rhamnosid_N"/>
</dbReference>
<reference evidence="8 9" key="1">
    <citation type="submission" date="2019-10" db="EMBL/GenBank/DDBJ databases">
        <title>Nocardia macrotermitis sp. nov. and Nocardia aurantia sp. nov., isolated from the gut of fungus growing-termite Macrotermes natalensis.</title>
        <authorList>
            <person name="Benndorf R."/>
            <person name="Schwitalla J."/>
            <person name="Martin K."/>
            <person name="De Beer W."/>
            <person name="Kaster A.-K."/>
            <person name="Vollmers J."/>
            <person name="Poulsen M."/>
            <person name="Beemelmanns C."/>
        </authorList>
    </citation>
    <scope>NUCLEOTIDE SEQUENCE [LARGE SCALE GENOMIC DNA]</scope>
    <source>
        <strain evidence="8 9">RB56</strain>
    </source>
</reference>
<feature type="domain" description="Alpha-L-rhamnosidase six-hairpin glycosidase" evidence="6">
    <location>
        <begin position="297"/>
        <end position="653"/>
    </location>
</feature>
<dbReference type="EMBL" id="WEGI01000016">
    <property type="protein sequence ID" value="MQY30944.1"/>
    <property type="molecule type" value="Genomic_DNA"/>
</dbReference>
<dbReference type="Pfam" id="PF17389">
    <property type="entry name" value="Bac_rhamnosid6H"/>
    <property type="match status" value="1"/>
</dbReference>
<evidence type="ECO:0000256" key="3">
    <source>
        <dbReference type="ARBA" id="ARBA00022801"/>
    </source>
</evidence>
<dbReference type="InterPro" id="IPR008902">
    <property type="entry name" value="Rhamnosid_concanavalin"/>
</dbReference>
<organism evidence="8 9">
    <name type="scientific">Nocardia aurantia</name>
    <dbReference type="NCBI Taxonomy" id="2585199"/>
    <lineage>
        <taxon>Bacteria</taxon>
        <taxon>Bacillati</taxon>
        <taxon>Actinomycetota</taxon>
        <taxon>Actinomycetes</taxon>
        <taxon>Mycobacteriales</taxon>
        <taxon>Nocardiaceae</taxon>
        <taxon>Nocardia</taxon>
    </lineage>
</organism>
<keyword evidence="9" id="KW-1185">Reference proteome</keyword>